<dbReference type="Pfam" id="PF09917">
    <property type="entry name" value="DUF2147"/>
    <property type="match status" value="1"/>
</dbReference>
<evidence type="ECO:0000313" key="4">
    <source>
        <dbReference type="Proteomes" id="UP000731907"/>
    </source>
</evidence>
<protein>
    <submittedName>
        <fullName evidence="3">DUF2147 domain-containing protein</fullName>
    </submittedName>
</protein>
<feature type="signal peptide" evidence="1">
    <location>
        <begin position="1"/>
        <end position="20"/>
    </location>
</feature>
<accession>A0ABS6J674</accession>
<keyword evidence="4" id="KW-1185">Reference proteome</keyword>
<dbReference type="Proteomes" id="UP000731907">
    <property type="component" value="Unassembled WGS sequence"/>
</dbReference>
<proteinExistence type="predicted"/>
<reference evidence="3 4" key="1">
    <citation type="submission" date="2021-06" db="EMBL/GenBank/DDBJ databases">
        <title>Rhodobacteraceae bacterium strain HSP-20.</title>
        <authorList>
            <person name="Chen W.-M."/>
        </authorList>
    </citation>
    <scope>NUCLEOTIDE SEQUENCE [LARGE SCALE GENOMIC DNA]</scope>
    <source>
        <strain evidence="3 4">HSP-20</strain>
    </source>
</reference>
<comment type="caution">
    <text evidence="3">The sequence shown here is derived from an EMBL/GenBank/DDBJ whole genome shotgun (WGS) entry which is preliminary data.</text>
</comment>
<feature type="chain" id="PRO_5046115768" evidence="1">
    <location>
        <begin position="21"/>
        <end position="130"/>
    </location>
</feature>
<evidence type="ECO:0000259" key="2">
    <source>
        <dbReference type="Pfam" id="PF09917"/>
    </source>
</evidence>
<dbReference type="EMBL" id="JAAATX020000011">
    <property type="protein sequence ID" value="MBU9699259.1"/>
    <property type="molecule type" value="Genomic_DNA"/>
</dbReference>
<sequence>MKRLVMAAAVMAGMSGAAWAADPVEGVWQTEVDDGSFAHITMSPCGEGFCGVISKTFKEDGSEYVSENQGKTIVMDMIPRGNDEYEGQVFRPSNGKTYYGTIGLEGNMLKLSGCIIGGLICAKQNWTRVE</sequence>
<organism evidence="3 4">
    <name type="scientific">Paragemmobacter amnigenus</name>
    <dbReference type="NCBI Taxonomy" id="2852097"/>
    <lineage>
        <taxon>Bacteria</taxon>
        <taxon>Pseudomonadati</taxon>
        <taxon>Pseudomonadota</taxon>
        <taxon>Alphaproteobacteria</taxon>
        <taxon>Rhodobacterales</taxon>
        <taxon>Paracoccaceae</taxon>
        <taxon>Paragemmobacter</taxon>
    </lineage>
</organism>
<evidence type="ECO:0000256" key="1">
    <source>
        <dbReference type="SAM" id="SignalP"/>
    </source>
</evidence>
<evidence type="ECO:0000313" key="3">
    <source>
        <dbReference type="EMBL" id="MBU9699259.1"/>
    </source>
</evidence>
<gene>
    <name evidence="3" type="ORF">GU927_015525</name>
</gene>
<dbReference type="RefSeq" id="WP_161763386.1">
    <property type="nucleotide sequence ID" value="NZ_JAAATX020000011.1"/>
</dbReference>
<dbReference type="InterPro" id="IPR019223">
    <property type="entry name" value="DUF2147"/>
</dbReference>
<keyword evidence="1" id="KW-0732">Signal</keyword>
<dbReference type="PANTHER" id="PTHR36919">
    <property type="entry name" value="BLR1215 PROTEIN"/>
    <property type="match status" value="1"/>
</dbReference>
<dbReference type="PANTHER" id="PTHR36919:SF2">
    <property type="entry name" value="BLL6627 PROTEIN"/>
    <property type="match status" value="1"/>
</dbReference>
<dbReference type="Gene3D" id="2.40.128.520">
    <property type="match status" value="1"/>
</dbReference>
<feature type="domain" description="DUF2147" evidence="2">
    <location>
        <begin position="26"/>
        <end position="128"/>
    </location>
</feature>
<name>A0ABS6J674_9RHOB</name>